<dbReference type="PATRIC" id="fig|584657.3.peg.1252"/>
<dbReference type="Pfam" id="PF13406">
    <property type="entry name" value="SLT_2"/>
    <property type="match status" value="1"/>
</dbReference>
<evidence type="ECO:0000259" key="3">
    <source>
        <dbReference type="Pfam" id="PF13406"/>
    </source>
</evidence>
<feature type="domain" description="M23ase beta-sheet core" evidence="2">
    <location>
        <begin position="78"/>
        <end position="176"/>
    </location>
</feature>
<dbReference type="Proteomes" id="UP000019494">
    <property type="component" value="Unassembled WGS sequence"/>
</dbReference>
<dbReference type="SUPFAM" id="SSF51261">
    <property type="entry name" value="Duplicated hybrid motif"/>
    <property type="match status" value="1"/>
</dbReference>
<dbReference type="PANTHER" id="PTHR21666:SF270">
    <property type="entry name" value="MUREIN HYDROLASE ACTIVATOR ENVC"/>
    <property type="match status" value="1"/>
</dbReference>
<keyword evidence="5" id="KW-1185">Reference proteome</keyword>
<dbReference type="GO" id="GO:0004222">
    <property type="term" value="F:metalloendopeptidase activity"/>
    <property type="evidence" value="ECO:0007669"/>
    <property type="project" value="TreeGrafter"/>
</dbReference>
<accession>W9GPP1</accession>
<gene>
    <name evidence="4" type="ORF">N864_16815</name>
</gene>
<feature type="region of interest" description="Disordered" evidence="1">
    <location>
        <begin position="191"/>
        <end position="233"/>
    </location>
</feature>
<dbReference type="InterPro" id="IPR016047">
    <property type="entry name" value="M23ase_b-sheet_dom"/>
</dbReference>
<dbReference type="CDD" id="cd13399">
    <property type="entry name" value="Slt35-like"/>
    <property type="match status" value="1"/>
</dbReference>
<dbReference type="InterPro" id="IPR023346">
    <property type="entry name" value="Lysozyme-like_dom_sf"/>
</dbReference>
<evidence type="ECO:0000313" key="5">
    <source>
        <dbReference type="Proteomes" id="UP000019494"/>
    </source>
</evidence>
<name>W9GPP1_9MICO</name>
<dbReference type="InterPro" id="IPR011055">
    <property type="entry name" value="Dup_hybrid_motif"/>
</dbReference>
<feature type="domain" description="Transglycosylase SLT" evidence="3">
    <location>
        <begin position="275"/>
        <end position="335"/>
    </location>
</feature>
<dbReference type="CDD" id="cd12797">
    <property type="entry name" value="M23_peptidase"/>
    <property type="match status" value="1"/>
</dbReference>
<dbReference type="InterPro" id="IPR031304">
    <property type="entry name" value="SLT_2"/>
</dbReference>
<feature type="region of interest" description="Disordered" evidence="1">
    <location>
        <begin position="357"/>
        <end position="384"/>
    </location>
</feature>
<protein>
    <submittedName>
        <fullName evidence="4">Peptidase M23</fullName>
    </submittedName>
</protein>
<comment type="caution">
    <text evidence="4">The sequence shown here is derived from an EMBL/GenBank/DDBJ whole genome shotgun (WGS) entry which is preliminary data.</text>
</comment>
<dbReference type="AlphaFoldDB" id="W9GPP1"/>
<sequence>MAKVLAVVALIGVLLGAPLLAAIAIAGAAVPAVAVSTRGACGTAPASGQWRPPFVQAYTVSSRGIGWSYHPVFKRWNFHAGQDLSTLPGPGPIVAANTGRVIRAGWDTTGYGNLVDLQHSGGIQTRYAHLATIDPHIVPGATVHAGQRLGVEGSTGASTGNHLHFEVSIRGTRVDPISFMKEHHAPLDGRAVEAPRGEPDTDMIARPAAPPGEGGAGPLPRPGQPRRNSLHNSALPIPADIHALYVAAGNKYGIPWALLAGVGMEETAHGRITGASSAGAQGIMQFMPATWARWGTDGDGDSKADITNPADSIYSAANYLVHSGATDGATGIRRALFAYNHADWYVNDALYYATEYTPGTRAPAPSPPDCGSPPSSAHQEPAQK</sequence>
<dbReference type="PANTHER" id="PTHR21666">
    <property type="entry name" value="PEPTIDASE-RELATED"/>
    <property type="match status" value="1"/>
</dbReference>
<dbReference type="InterPro" id="IPR050570">
    <property type="entry name" value="Cell_wall_metabolism_enzyme"/>
</dbReference>
<reference evidence="5" key="1">
    <citation type="submission" date="2013-08" db="EMBL/GenBank/DDBJ databases">
        <title>Intrasporangium oryzae NRRL B-24470.</title>
        <authorList>
            <person name="Liu H."/>
            <person name="Wang G."/>
        </authorList>
    </citation>
    <scope>NUCLEOTIDE SEQUENCE [LARGE SCALE GENOMIC DNA]</scope>
    <source>
        <strain evidence="5">Q5-1</strain>
    </source>
</reference>
<dbReference type="OrthoDB" id="9796191at2"/>
<dbReference type="Gene3D" id="2.70.70.10">
    <property type="entry name" value="Glucose Permease (Domain IIA)"/>
    <property type="match status" value="1"/>
</dbReference>
<dbReference type="Pfam" id="PF01551">
    <property type="entry name" value="Peptidase_M23"/>
    <property type="match status" value="1"/>
</dbReference>
<dbReference type="EMBL" id="AWQS01000032">
    <property type="protein sequence ID" value="EWT06803.1"/>
    <property type="molecule type" value="Genomic_DNA"/>
</dbReference>
<dbReference type="Gene3D" id="1.10.530.10">
    <property type="match status" value="1"/>
</dbReference>
<organism evidence="4 5">
    <name type="scientific">Intrasporangium chromatireducens Q5-1</name>
    <dbReference type="NCBI Taxonomy" id="584657"/>
    <lineage>
        <taxon>Bacteria</taxon>
        <taxon>Bacillati</taxon>
        <taxon>Actinomycetota</taxon>
        <taxon>Actinomycetes</taxon>
        <taxon>Micrococcales</taxon>
        <taxon>Intrasporangiaceae</taxon>
        <taxon>Intrasporangium</taxon>
    </lineage>
</organism>
<proteinExistence type="predicted"/>
<evidence type="ECO:0000259" key="2">
    <source>
        <dbReference type="Pfam" id="PF01551"/>
    </source>
</evidence>
<evidence type="ECO:0000313" key="4">
    <source>
        <dbReference type="EMBL" id="EWT06803.1"/>
    </source>
</evidence>
<dbReference type="RefSeq" id="WP_051518260.1">
    <property type="nucleotide sequence ID" value="NZ_AWQS01000032.1"/>
</dbReference>
<evidence type="ECO:0000256" key="1">
    <source>
        <dbReference type="SAM" id="MobiDB-lite"/>
    </source>
</evidence>
<dbReference type="SUPFAM" id="SSF53955">
    <property type="entry name" value="Lysozyme-like"/>
    <property type="match status" value="1"/>
</dbReference>